<dbReference type="AlphaFoldDB" id="A0A1I4ZUG7"/>
<dbReference type="Gene3D" id="3.30.160.390">
    <property type="entry name" value="Integrase, DNA-binding domain"/>
    <property type="match status" value="1"/>
</dbReference>
<dbReference type="Gene3D" id="1.10.443.10">
    <property type="entry name" value="Intergrase catalytic core"/>
    <property type="match status" value="1"/>
</dbReference>
<dbReference type="Proteomes" id="UP000198575">
    <property type="component" value="Unassembled WGS sequence"/>
</dbReference>
<sequence>MAKIRLDDKTVRNLEAPGKGNRIDYDVPSGPRDKDFVRGFAVRTTAAGTKTFLLVYVAANGRERRQKIGDFGPFTATTARTAARKLRMQVDSGADPFKDAQKTRAEATRERALEGATFGGMLTAYVEALRRQKKPSAQKVEAELLRTVKAPFPALWRAPAADVTIDDLVRVTNRLVRAGKLRQAEKTRSYLRAAFTAASRARGSASTADLFEAFGHVENIARDLGTIERPKIDAPDEQGEKTGKRALSVDELAAYWRRIREMPGAQGAVLRLHLLTGAQRCEQLARLAARGIDGDAKTMTLWDSKGRRQAARRHVVPLIPDALAAVDTMAGGSGFAFTLDGGKHGAGYHAVRSLVARVAADMVDAGEVGRTFTPGELRITVETRLQAAGVSEAVRAHLQSHGMGGIQNRFYAMHDFAAEKRAALERLRAILEPGGKVVPLRRSRA</sequence>
<name>A0A1I4ZUG7_9GAMM</name>
<dbReference type="Gene3D" id="1.10.150.130">
    <property type="match status" value="1"/>
</dbReference>
<dbReference type="Pfam" id="PF13356">
    <property type="entry name" value="Arm-DNA-bind_3"/>
    <property type="match status" value="1"/>
</dbReference>
<dbReference type="GO" id="GO:0003677">
    <property type="term" value="F:DNA binding"/>
    <property type="evidence" value="ECO:0007669"/>
    <property type="project" value="UniProtKB-KW"/>
</dbReference>
<evidence type="ECO:0000256" key="2">
    <source>
        <dbReference type="ARBA" id="ARBA00022908"/>
    </source>
</evidence>
<evidence type="ECO:0000313" key="6">
    <source>
        <dbReference type="EMBL" id="SFN53916.1"/>
    </source>
</evidence>
<proteinExistence type="inferred from homology"/>
<accession>A0A1I4ZUG7</accession>
<keyword evidence="2" id="KW-0229">DNA integration</keyword>
<reference evidence="6 7" key="1">
    <citation type="submission" date="2016-10" db="EMBL/GenBank/DDBJ databases">
        <authorList>
            <person name="de Groot N.N."/>
        </authorList>
    </citation>
    <scope>NUCLEOTIDE SEQUENCE [LARGE SCALE GENOMIC DNA]</scope>
    <source>
        <strain evidence="6 7">CGMCC 1.7659</strain>
    </source>
</reference>
<feature type="domain" description="Integrase DNA-binding" evidence="5">
    <location>
        <begin position="8"/>
        <end position="102"/>
    </location>
</feature>
<dbReference type="OrthoDB" id="9795573at2"/>
<dbReference type="PANTHER" id="PTHR30629:SF2">
    <property type="entry name" value="PROPHAGE INTEGRASE INTS-RELATED"/>
    <property type="match status" value="1"/>
</dbReference>
<dbReference type="GO" id="GO:0015074">
    <property type="term" value="P:DNA integration"/>
    <property type="evidence" value="ECO:0007669"/>
    <property type="project" value="UniProtKB-KW"/>
</dbReference>
<keyword evidence="7" id="KW-1185">Reference proteome</keyword>
<comment type="similarity">
    <text evidence="1">Belongs to the 'phage' integrase family.</text>
</comment>
<dbReference type="STRING" id="578942.SAMN05216289_12917"/>
<evidence type="ECO:0000259" key="5">
    <source>
        <dbReference type="Pfam" id="PF13356"/>
    </source>
</evidence>
<evidence type="ECO:0000256" key="3">
    <source>
        <dbReference type="ARBA" id="ARBA00023125"/>
    </source>
</evidence>
<dbReference type="EMBL" id="FOVF01000029">
    <property type="protein sequence ID" value="SFN53916.1"/>
    <property type="molecule type" value="Genomic_DNA"/>
</dbReference>
<keyword evidence="4" id="KW-0233">DNA recombination</keyword>
<dbReference type="PANTHER" id="PTHR30629">
    <property type="entry name" value="PROPHAGE INTEGRASE"/>
    <property type="match status" value="1"/>
</dbReference>
<dbReference type="InterPro" id="IPR013762">
    <property type="entry name" value="Integrase-like_cat_sf"/>
</dbReference>
<dbReference type="InterPro" id="IPR010998">
    <property type="entry name" value="Integrase_recombinase_N"/>
</dbReference>
<dbReference type="InterPro" id="IPR025166">
    <property type="entry name" value="Integrase_DNA_bind_dom"/>
</dbReference>
<protein>
    <recommendedName>
        <fullName evidence="5">Integrase DNA-binding domain-containing protein</fullName>
    </recommendedName>
</protein>
<evidence type="ECO:0000256" key="4">
    <source>
        <dbReference type="ARBA" id="ARBA00023172"/>
    </source>
</evidence>
<evidence type="ECO:0000313" key="7">
    <source>
        <dbReference type="Proteomes" id="UP000198575"/>
    </source>
</evidence>
<gene>
    <name evidence="6" type="ORF">SAMN05216289_12917</name>
</gene>
<dbReference type="InterPro" id="IPR050808">
    <property type="entry name" value="Phage_Integrase"/>
</dbReference>
<keyword evidence="3" id="KW-0238">DNA-binding</keyword>
<dbReference type="InterPro" id="IPR011010">
    <property type="entry name" value="DNA_brk_join_enz"/>
</dbReference>
<evidence type="ECO:0000256" key="1">
    <source>
        <dbReference type="ARBA" id="ARBA00008857"/>
    </source>
</evidence>
<dbReference type="GO" id="GO:0006310">
    <property type="term" value="P:DNA recombination"/>
    <property type="evidence" value="ECO:0007669"/>
    <property type="project" value="UniProtKB-KW"/>
</dbReference>
<dbReference type="RefSeq" id="WP_092409761.1">
    <property type="nucleotide sequence ID" value="NZ_FOVF01000029.1"/>
</dbReference>
<organism evidence="6 7">
    <name type="scientific">Dokdonella immobilis</name>
    <dbReference type="NCBI Taxonomy" id="578942"/>
    <lineage>
        <taxon>Bacteria</taxon>
        <taxon>Pseudomonadati</taxon>
        <taxon>Pseudomonadota</taxon>
        <taxon>Gammaproteobacteria</taxon>
        <taxon>Lysobacterales</taxon>
        <taxon>Rhodanobacteraceae</taxon>
        <taxon>Dokdonella</taxon>
    </lineage>
</organism>
<dbReference type="InterPro" id="IPR038488">
    <property type="entry name" value="Integrase_DNA-bd_sf"/>
</dbReference>
<dbReference type="SUPFAM" id="SSF56349">
    <property type="entry name" value="DNA breaking-rejoining enzymes"/>
    <property type="match status" value="1"/>
</dbReference>